<evidence type="ECO:0000256" key="2">
    <source>
        <dbReference type="RuleBase" id="RU361185"/>
    </source>
</evidence>
<dbReference type="Gene3D" id="2.60.40.1760">
    <property type="entry name" value="glycosyl hydrolase (family 31)"/>
    <property type="match status" value="1"/>
</dbReference>
<sequence>MDNQAEPILTASRDGGFLEIFDPFGEPLLEEAVFPGAGAIATASVDLRWWLLAAWWRFRRRVGPWRWVAPSPPVETGGLMSALLDDSGNSVVEVSESVRGATVDGEVRMPRGAQGDWIRWRLKAGHGEKFLGFGERFNAVDQSGNKLYVWTEEGAVGLGERWGRWLDGASFNPFANGPTTAYKPMPFFISRRGYGLLLDTFARVEYDVAATDSGAIDITVWDKSFRWTLFYGPGLAEIVERFTARVGRATVPTKWAFAPWNDEIFGSESVRECARKLRENKIPTTAMWTEDWQGGYWLPPFNKKKALYNIFPFRHSVARHLYPDLEAVARDLRASGFRWLSYFVPYLLRRSSDFREARDRGYLLKNKKGKPILVFIQWLSYGHIDLTNPEARDWFKGKLADNLALGFDGWMADFSEYVPPGAHTASGETGLEHHNRFPLLWQRMNREVMDEQRPDGDYVFFCRAAAVGSQKYAPVFWSGDSNTDFERYDGLPSNLPAAISAGLCGLPIWAADVGGYEVVTRGRDKELFMRWTEFAALLPVMRTHHGTHPNRCWSWDSDVETIEVFGRYCRLHTALFPYIYNLAHEAAERGLPAVRHLAMHHGEDPASWEIEDQFLLGDRLLVAPVIERNRRGRQVYFPPGEWIDYWTGDSHAGPGEQYAHSQLDHLPLFVRAGAIIPTLDLPVDTLVPVEPGAGLVGEEEALSTLRATQYGPGTDSYELSDGTVIEMWRSGEADARALANSRMIVRSGAEMALAPDALQSVAARSEPDRAITVRGACADIVAVNRDGNRLAAVTITGGPPRERLTFEWR</sequence>
<reference evidence="6 7" key="1">
    <citation type="journal article" date="2017" name="ISME J.">
        <title>Potential for microbial H2 and metal transformations associated with novel bacteria and archaea in deep terrestrial subsurface sediments.</title>
        <authorList>
            <person name="Hernsdorf A.W."/>
            <person name="Amano Y."/>
            <person name="Miyakawa K."/>
            <person name="Ise K."/>
            <person name="Suzuki Y."/>
            <person name="Anantharaman K."/>
            <person name="Probst A."/>
            <person name="Burstein D."/>
            <person name="Thomas B.C."/>
            <person name="Banfield J.F."/>
        </authorList>
    </citation>
    <scope>NUCLEOTIDE SEQUENCE [LARGE SCALE GENOMIC DNA]</scope>
    <source>
        <strain evidence="6">HGW-Actinobacteria-3</strain>
    </source>
</reference>
<dbReference type="InterPro" id="IPR017853">
    <property type="entry name" value="GH"/>
</dbReference>
<evidence type="ECO:0000259" key="5">
    <source>
        <dbReference type="Pfam" id="PF21365"/>
    </source>
</evidence>
<dbReference type="EMBL" id="PHEX01000030">
    <property type="protein sequence ID" value="PKQ28157.1"/>
    <property type="molecule type" value="Genomic_DNA"/>
</dbReference>
<evidence type="ECO:0000259" key="3">
    <source>
        <dbReference type="Pfam" id="PF01055"/>
    </source>
</evidence>
<dbReference type="InterPro" id="IPR011013">
    <property type="entry name" value="Gal_mutarotase_sf_dom"/>
</dbReference>
<comment type="caution">
    <text evidence="6">The sequence shown here is derived from an EMBL/GenBank/DDBJ whole genome shotgun (WGS) entry which is preliminary data.</text>
</comment>
<dbReference type="AlphaFoldDB" id="A0A2N3G613"/>
<feature type="domain" description="Glycoside hydrolase family 31 TIM barrel" evidence="3">
    <location>
        <begin position="250"/>
        <end position="582"/>
    </location>
</feature>
<keyword evidence="2" id="KW-0378">Hydrolase</keyword>
<dbReference type="SUPFAM" id="SSF51445">
    <property type="entry name" value="(Trans)glycosidases"/>
    <property type="match status" value="1"/>
</dbReference>
<name>A0A2N3G613_9ACTN</name>
<keyword evidence="2" id="KW-0326">Glycosidase</keyword>
<dbReference type="Proteomes" id="UP000233654">
    <property type="component" value="Unassembled WGS sequence"/>
</dbReference>
<dbReference type="InterPro" id="IPR000322">
    <property type="entry name" value="Glyco_hydro_31_TIM"/>
</dbReference>
<dbReference type="Gene3D" id="2.60.40.1180">
    <property type="entry name" value="Golgi alpha-mannosidase II"/>
    <property type="match status" value="1"/>
</dbReference>
<dbReference type="SUPFAM" id="SSF51011">
    <property type="entry name" value="Glycosyl hydrolase domain"/>
    <property type="match status" value="1"/>
</dbReference>
<evidence type="ECO:0000313" key="7">
    <source>
        <dbReference type="Proteomes" id="UP000233654"/>
    </source>
</evidence>
<dbReference type="InterPro" id="IPR052990">
    <property type="entry name" value="Sulfoquinovosidase_GH31"/>
</dbReference>
<dbReference type="GO" id="GO:0030246">
    <property type="term" value="F:carbohydrate binding"/>
    <property type="evidence" value="ECO:0007669"/>
    <property type="project" value="InterPro"/>
</dbReference>
<dbReference type="Gene3D" id="3.20.20.80">
    <property type="entry name" value="Glycosidases"/>
    <property type="match status" value="1"/>
</dbReference>
<dbReference type="InterPro" id="IPR048395">
    <property type="entry name" value="Glyco_hydro_31_C"/>
</dbReference>
<dbReference type="Pfam" id="PF01055">
    <property type="entry name" value="Glyco_hydro_31_2nd"/>
    <property type="match status" value="1"/>
</dbReference>
<feature type="domain" description="Glycoside hydrolase family 31 N-terminal" evidence="4">
    <location>
        <begin position="115"/>
        <end position="207"/>
    </location>
</feature>
<organism evidence="6 7">
    <name type="scientific">Candidatus Anoxymicrobium japonicum</name>
    <dbReference type="NCBI Taxonomy" id="2013648"/>
    <lineage>
        <taxon>Bacteria</taxon>
        <taxon>Bacillati</taxon>
        <taxon>Actinomycetota</taxon>
        <taxon>Candidatus Geothermincolia</taxon>
        <taxon>Candidatus Geothermincolales</taxon>
        <taxon>Candidatus Anoxymicrobiaceae</taxon>
        <taxon>Candidatus Anoxymicrobium</taxon>
    </lineage>
</organism>
<dbReference type="CDD" id="cd14752">
    <property type="entry name" value="GH31_N"/>
    <property type="match status" value="1"/>
</dbReference>
<dbReference type="Pfam" id="PF21365">
    <property type="entry name" value="Glyco_hydro_31_3rd"/>
    <property type="match status" value="1"/>
</dbReference>
<dbReference type="PANTHER" id="PTHR46959">
    <property type="entry name" value="SULFOQUINOVOSIDASE"/>
    <property type="match status" value="1"/>
</dbReference>
<dbReference type="InterPro" id="IPR025887">
    <property type="entry name" value="Glyco_hydro_31_N_dom"/>
</dbReference>
<dbReference type="GO" id="GO:0004553">
    <property type="term" value="F:hydrolase activity, hydrolyzing O-glycosyl compounds"/>
    <property type="evidence" value="ECO:0007669"/>
    <property type="project" value="InterPro"/>
</dbReference>
<evidence type="ECO:0000313" key="6">
    <source>
        <dbReference type="EMBL" id="PKQ28157.1"/>
    </source>
</evidence>
<dbReference type="GO" id="GO:0005975">
    <property type="term" value="P:carbohydrate metabolic process"/>
    <property type="evidence" value="ECO:0007669"/>
    <property type="project" value="InterPro"/>
</dbReference>
<evidence type="ECO:0000256" key="1">
    <source>
        <dbReference type="ARBA" id="ARBA00007806"/>
    </source>
</evidence>
<gene>
    <name evidence="6" type="ORF">CVT63_04285</name>
</gene>
<protein>
    <submittedName>
        <fullName evidence="6">Uncharacterized protein</fullName>
    </submittedName>
</protein>
<comment type="similarity">
    <text evidence="1 2">Belongs to the glycosyl hydrolase 31 family.</text>
</comment>
<dbReference type="InterPro" id="IPR013780">
    <property type="entry name" value="Glyco_hydro_b"/>
</dbReference>
<proteinExistence type="inferred from homology"/>
<dbReference type="Pfam" id="PF13802">
    <property type="entry name" value="Gal_mutarotas_2"/>
    <property type="match status" value="1"/>
</dbReference>
<accession>A0A2N3G613</accession>
<dbReference type="PANTHER" id="PTHR46959:SF2">
    <property type="entry name" value="SULFOQUINOVOSIDASE"/>
    <property type="match status" value="1"/>
</dbReference>
<evidence type="ECO:0000259" key="4">
    <source>
        <dbReference type="Pfam" id="PF13802"/>
    </source>
</evidence>
<dbReference type="SUPFAM" id="SSF74650">
    <property type="entry name" value="Galactose mutarotase-like"/>
    <property type="match status" value="1"/>
</dbReference>
<feature type="domain" description="Glycosyl hydrolase family 31 C-terminal" evidence="5">
    <location>
        <begin position="590"/>
        <end position="676"/>
    </location>
</feature>